<sequence>MARTGIGAQAARAAAFCERFGLRLPILLAPMAGVPAPALSAAIATAGGMGAVGALMMTPEAITDWARTVRSQSNGAFQMNVWIPDPPPVRDAAREAAMADFLGGIGPRPRIPDGPFLPDFDAQCRAMLDAGPAAISSIMGVFPDWVVADAKTRGIAWFATATTLAEARAAVAAGADAIVAQGMEAGGHRGAFDSGTAEAQLTGGLALIPRFADALDVPVIATGGIADARGIAAALTLGASAVQIGTGFLRCPEAGIHRSWADALGTVEPEGTMLTRLFTGRLGRGVANAATRAAHPDPAPYPVQRALYAPVRAAAEAANDPGAMQMWAGQAAPLARVEPAGALATRLWDEARALLP</sequence>
<evidence type="ECO:0000256" key="3">
    <source>
        <dbReference type="ARBA" id="ARBA00022575"/>
    </source>
</evidence>
<evidence type="ECO:0000313" key="10">
    <source>
        <dbReference type="EMBL" id="NMJ42646.1"/>
    </source>
</evidence>
<dbReference type="EMBL" id="JABBKX010000005">
    <property type="protein sequence ID" value="NMJ42646.1"/>
    <property type="molecule type" value="Genomic_DNA"/>
</dbReference>
<evidence type="ECO:0000256" key="7">
    <source>
        <dbReference type="ARBA" id="ARBA00023033"/>
    </source>
</evidence>
<keyword evidence="6" id="KW-0560">Oxidoreductase</keyword>
<dbReference type="SUPFAM" id="SSF51412">
    <property type="entry name" value="Inosine monophosphate dehydrogenase (IMPDH)"/>
    <property type="match status" value="1"/>
</dbReference>
<dbReference type="InterPro" id="IPR013785">
    <property type="entry name" value="Aldolase_TIM"/>
</dbReference>
<comment type="catalytic activity">
    <reaction evidence="9">
        <text>3 propionate 3-nitronate + 3 O2 + H2O = 3 3-oxopropanoate + 2 nitrate + nitrite + H2O2 + 3 H(+)</text>
        <dbReference type="Rhea" id="RHEA:57332"/>
        <dbReference type="ChEBI" id="CHEBI:15377"/>
        <dbReference type="ChEBI" id="CHEBI:15378"/>
        <dbReference type="ChEBI" id="CHEBI:15379"/>
        <dbReference type="ChEBI" id="CHEBI:16240"/>
        <dbReference type="ChEBI" id="CHEBI:16301"/>
        <dbReference type="ChEBI" id="CHEBI:17632"/>
        <dbReference type="ChEBI" id="CHEBI:33190"/>
        <dbReference type="ChEBI" id="CHEBI:136067"/>
    </reaction>
</comment>
<name>A0A848EF74_9PROT</name>
<accession>A0A848EF74</accession>
<keyword evidence="3" id="KW-0216">Detoxification</keyword>
<evidence type="ECO:0000256" key="2">
    <source>
        <dbReference type="ARBA" id="ARBA00009881"/>
    </source>
</evidence>
<evidence type="ECO:0000313" key="11">
    <source>
        <dbReference type="Proteomes" id="UP000548582"/>
    </source>
</evidence>
<dbReference type="AlphaFoldDB" id="A0A848EF74"/>
<comment type="similarity">
    <text evidence="2">Belongs to the nitronate monooxygenase family. NMO class I subfamily.</text>
</comment>
<comment type="caution">
    <text evidence="10">The sequence shown here is derived from an EMBL/GenBank/DDBJ whole genome shotgun (WGS) entry which is preliminary data.</text>
</comment>
<evidence type="ECO:0000256" key="1">
    <source>
        <dbReference type="ARBA" id="ARBA00001917"/>
    </source>
</evidence>
<evidence type="ECO:0000256" key="5">
    <source>
        <dbReference type="ARBA" id="ARBA00022643"/>
    </source>
</evidence>
<dbReference type="RefSeq" id="WP_170054881.1">
    <property type="nucleotide sequence ID" value="NZ_JABBKX010000005.1"/>
</dbReference>
<keyword evidence="11" id="KW-1185">Reference proteome</keyword>
<proteinExistence type="inferred from homology"/>
<dbReference type="PANTHER" id="PTHR42747">
    <property type="entry name" value="NITRONATE MONOOXYGENASE-RELATED"/>
    <property type="match status" value="1"/>
</dbReference>
<dbReference type="Pfam" id="PF03060">
    <property type="entry name" value="NMO"/>
    <property type="match status" value="1"/>
</dbReference>
<gene>
    <name evidence="10" type="ORF">GWK16_15470</name>
</gene>
<dbReference type="GO" id="GO:0009636">
    <property type="term" value="P:response to toxic substance"/>
    <property type="evidence" value="ECO:0007669"/>
    <property type="project" value="UniProtKB-KW"/>
</dbReference>
<keyword evidence="7 10" id="KW-0503">Monooxygenase</keyword>
<evidence type="ECO:0000256" key="9">
    <source>
        <dbReference type="ARBA" id="ARBA00049401"/>
    </source>
</evidence>
<organism evidence="10 11">
    <name type="scientific">Neoroseomonas marina</name>
    <dbReference type="NCBI Taxonomy" id="1232220"/>
    <lineage>
        <taxon>Bacteria</taxon>
        <taxon>Pseudomonadati</taxon>
        <taxon>Pseudomonadota</taxon>
        <taxon>Alphaproteobacteria</taxon>
        <taxon>Acetobacterales</taxon>
        <taxon>Acetobacteraceae</taxon>
        <taxon>Neoroseomonas</taxon>
    </lineage>
</organism>
<evidence type="ECO:0000256" key="4">
    <source>
        <dbReference type="ARBA" id="ARBA00022630"/>
    </source>
</evidence>
<keyword evidence="4" id="KW-0285">Flavoprotein</keyword>
<dbReference type="CDD" id="cd04730">
    <property type="entry name" value="NPD_like"/>
    <property type="match status" value="1"/>
</dbReference>
<dbReference type="Proteomes" id="UP000548582">
    <property type="component" value="Unassembled WGS sequence"/>
</dbReference>
<evidence type="ECO:0000256" key="6">
    <source>
        <dbReference type="ARBA" id="ARBA00023002"/>
    </source>
</evidence>
<dbReference type="Gene3D" id="3.20.20.70">
    <property type="entry name" value="Aldolase class I"/>
    <property type="match status" value="1"/>
</dbReference>
<dbReference type="InterPro" id="IPR004136">
    <property type="entry name" value="NMO"/>
</dbReference>
<comment type="cofactor">
    <cofactor evidence="1">
        <name>FMN</name>
        <dbReference type="ChEBI" id="CHEBI:58210"/>
    </cofactor>
</comment>
<dbReference type="GO" id="GO:0018580">
    <property type="term" value="F:nitronate monooxygenase activity"/>
    <property type="evidence" value="ECO:0007669"/>
    <property type="project" value="InterPro"/>
</dbReference>
<evidence type="ECO:0000256" key="8">
    <source>
        <dbReference type="ARBA" id="ARBA00031155"/>
    </source>
</evidence>
<dbReference type="PANTHER" id="PTHR42747:SF3">
    <property type="entry name" value="NITRONATE MONOOXYGENASE-RELATED"/>
    <property type="match status" value="1"/>
</dbReference>
<reference evidence="10 11" key="1">
    <citation type="submission" date="2020-03" db="EMBL/GenBank/DDBJ databases">
        <authorList>
            <person name="Sun Q."/>
        </authorList>
    </citation>
    <scope>NUCLEOTIDE SEQUENCE [LARGE SCALE GENOMIC DNA]</scope>
    <source>
        <strain evidence="10 11">JC162</strain>
    </source>
</reference>
<keyword evidence="5" id="KW-0288">FMN</keyword>
<protein>
    <recommendedName>
        <fullName evidence="8">Propionate 3-nitronate monooxygenase</fullName>
    </recommendedName>
</protein>